<feature type="region of interest" description="Disordered" evidence="1">
    <location>
        <begin position="91"/>
        <end position="140"/>
    </location>
</feature>
<evidence type="ECO:0000313" key="3">
    <source>
        <dbReference type="Proteomes" id="UP001189429"/>
    </source>
</evidence>
<name>A0ABN9RJ54_9DINO</name>
<reference evidence="2" key="1">
    <citation type="submission" date="2023-10" db="EMBL/GenBank/DDBJ databases">
        <authorList>
            <person name="Chen Y."/>
            <person name="Shah S."/>
            <person name="Dougan E. K."/>
            <person name="Thang M."/>
            <person name="Chan C."/>
        </authorList>
    </citation>
    <scope>NUCLEOTIDE SEQUENCE [LARGE SCALE GENOMIC DNA]</scope>
</reference>
<dbReference type="Proteomes" id="UP001189429">
    <property type="component" value="Unassembled WGS sequence"/>
</dbReference>
<sequence length="140" mass="14976">MTSWDAVRTVGPLSPLRPLARSLCPTPTLVVLNHCCGWQMNFLLTLAALHCSALQSAPAQAYTAAWCAERSRTGLHGRLVCVFGNSISRPLQRKEKGEEDRGKTATSEAGENEFLLVSPAGQSAPAAGGEPSHAHTKRLQ</sequence>
<evidence type="ECO:0008006" key="4">
    <source>
        <dbReference type="Google" id="ProtNLM"/>
    </source>
</evidence>
<proteinExistence type="predicted"/>
<accession>A0ABN9RJ54</accession>
<dbReference type="EMBL" id="CAUYUJ010006780">
    <property type="protein sequence ID" value="CAK0818660.1"/>
    <property type="molecule type" value="Genomic_DNA"/>
</dbReference>
<protein>
    <recommendedName>
        <fullName evidence="4">Secreted protein</fullName>
    </recommendedName>
</protein>
<feature type="compositionally biased region" description="Basic and acidic residues" evidence="1">
    <location>
        <begin position="92"/>
        <end position="103"/>
    </location>
</feature>
<comment type="caution">
    <text evidence="2">The sequence shown here is derived from an EMBL/GenBank/DDBJ whole genome shotgun (WGS) entry which is preliminary data.</text>
</comment>
<gene>
    <name evidence="2" type="ORF">PCOR1329_LOCUS20844</name>
</gene>
<feature type="compositionally biased region" description="Low complexity" evidence="1">
    <location>
        <begin position="118"/>
        <end position="131"/>
    </location>
</feature>
<evidence type="ECO:0000256" key="1">
    <source>
        <dbReference type="SAM" id="MobiDB-lite"/>
    </source>
</evidence>
<evidence type="ECO:0000313" key="2">
    <source>
        <dbReference type="EMBL" id="CAK0818660.1"/>
    </source>
</evidence>
<organism evidence="2 3">
    <name type="scientific">Prorocentrum cordatum</name>
    <dbReference type="NCBI Taxonomy" id="2364126"/>
    <lineage>
        <taxon>Eukaryota</taxon>
        <taxon>Sar</taxon>
        <taxon>Alveolata</taxon>
        <taxon>Dinophyceae</taxon>
        <taxon>Prorocentrales</taxon>
        <taxon>Prorocentraceae</taxon>
        <taxon>Prorocentrum</taxon>
    </lineage>
</organism>
<keyword evidence="3" id="KW-1185">Reference proteome</keyword>